<name>A0ABN3WQY0_STRTU</name>
<feature type="compositionally biased region" description="Basic residues" evidence="4">
    <location>
        <begin position="273"/>
        <end position="285"/>
    </location>
</feature>
<dbReference type="Gene3D" id="3.90.1150.10">
    <property type="entry name" value="Aspartate Aminotransferase, domain 1"/>
    <property type="match status" value="1"/>
</dbReference>
<dbReference type="InterPro" id="IPR019880">
    <property type="entry name" value="OxyQ"/>
</dbReference>
<dbReference type="InterPro" id="IPR015421">
    <property type="entry name" value="PyrdxlP-dep_Trfase_major"/>
</dbReference>
<protein>
    <recommendedName>
        <fullName evidence="5">Aminotransferase class I/classII large domain-containing protein</fullName>
    </recommendedName>
</protein>
<dbReference type="InterPro" id="IPR050881">
    <property type="entry name" value="LL-DAP_aminotransferase"/>
</dbReference>
<feature type="region of interest" description="Disordered" evidence="4">
    <location>
        <begin position="512"/>
        <end position="550"/>
    </location>
</feature>
<sequence length="584" mass="61688">MQESEPSSVSAVSSRLPVFPWDRLEPYKATAAAHPDGIVDLSVGTPVDPVPALVRRALADAADSPGYPTVWGTPALRDALTGWVERRLGAKGVEHTNVLPVVGSKELVAWLPTQLGLGPGDKVAYPRLAYPTYEVGARLAGTEPVVYDEPTDLDPTGLKLLWLNSPSNPTGRVLSAEELRRTVAWAREHGVLVFSDECYLELGWETEPVSVLHPDVCGGSFEGIVAVHSLSKRSNLAGYRAAFLAGDAARPGRAAPDPQARRHDGRRPGAGGHRGRPRRHRARHRAARARYAHRRAALRAAFEGAGFRIEHSEASLYLWATRDEPCWDTVGALAELGILVAPGRLLRRRGRPLRADRLHRHRRAGGGGGPAPGPLGVREGPGGSPPGPSHAGLLRWTAGSAAEVRQRLGDVAGRQAVGGQALAAALGHTLRGAADRVARLARELARGVLGGLHGALGGLARGVQRLAGGVHGLVPGVHRHRAGLVGDRVDLVAQLRAVRHAHRAEGVGGLEGVRVGRTGGADRGGGARRDEEGGLGDPAREGEGHVAPSTEVKSVAVRRADAVTTARARGRLRCPNVKSWQCVA</sequence>
<dbReference type="CDD" id="cd00609">
    <property type="entry name" value="AAT_like"/>
    <property type="match status" value="1"/>
</dbReference>
<dbReference type="EMBL" id="BAAAXZ010000079">
    <property type="protein sequence ID" value="GAA2924715.1"/>
    <property type="molecule type" value="Genomic_DNA"/>
</dbReference>
<dbReference type="SUPFAM" id="SSF53383">
    <property type="entry name" value="PLP-dependent transferases"/>
    <property type="match status" value="1"/>
</dbReference>
<keyword evidence="2" id="KW-0032">Aminotransferase</keyword>
<evidence type="ECO:0000313" key="7">
    <source>
        <dbReference type="Proteomes" id="UP001501102"/>
    </source>
</evidence>
<evidence type="ECO:0000259" key="5">
    <source>
        <dbReference type="Pfam" id="PF00155"/>
    </source>
</evidence>
<evidence type="ECO:0000256" key="2">
    <source>
        <dbReference type="ARBA" id="ARBA00022576"/>
    </source>
</evidence>
<keyword evidence="7" id="KW-1185">Reference proteome</keyword>
<evidence type="ECO:0000313" key="6">
    <source>
        <dbReference type="EMBL" id="GAA2924715.1"/>
    </source>
</evidence>
<feature type="compositionally biased region" description="Basic and acidic residues" evidence="4">
    <location>
        <begin position="525"/>
        <end position="544"/>
    </location>
</feature>
<reference evidence="6 7" key="1">
    <citation type="journal article" date="2019" name="Int. J. Syst. Evol. Microbiol.">
        <title>The Global Catalogue of Microorganisms (GCM) 10K type strain sequencing project: providing services to taxonomists for standard genome sequencing and annotation.</title>
        <authorList>
            <consortium name="The Broad Institute Genomics Platform"/>
            <consortium name="The Broad Institute Genome Sequencing Center for Infectious Disease"/>
            <person name="Wu L."/>
            <person name="Ma J."/>
        </authorList>
    </citation>
    <scope>NUCLEOTIDE SEQUENCE [LARGE SCALE GENOMIC DNA]</scope>
    <source>
        <strain evidence="6 7">JCM 4087</strain>
    </source>
</reference>
<dbReference type="PANTHER" id="PTHR42832:SF3">
    <property type="entry name" value="L-GLUTAMINE--4-(METHYLSULFANYL)-2-OXOBUTANOATE AMINOTRANSFERASE"/>
    <property type="match status" value="1"/>
</dbReference>
<dbReference type="Pfam" id="PF00155">
    <property type="entry name" value="Aminotran_1_2"/>
    <property type="match status" value="1"/>
</dbReference>
<dbReference type="Proteomes" id="UP001501102">
    <property type="component" value="Unassembled WGS sequence"/>
</dbReference>
<dbReference type="InterPro" id="IPR004839">
    <property type="entry name" value="Aminotransferase_I/II_large"/>
</dbReference>
<dbReference type="PANTHER" id="PTHR42832">
    <property type="entry name" value="AMINO ACID AMINOTRANSFERASE"/>
    <property type="match status" value="1"/>
</dbReference>
<dbReference type="Gene3D" id="3.40.640.10">
    <property type="entry name" value="Type I PLP-dependent aspartate aminotransferase-like (Major domain)"/>
    <property type="match status" value="1"/>
</dbReference>
<proteinExistence type="predicted"/>
<dbReference type="InterPro" id="IPR015424">
    <property type="entry name" value="PyrdxlP-dep_Trfase"/>
</dbReference>
<feature type="domain" description="Aminotransferase class I/classII large" evidence="5">
    <location>
        <begin position="38"/>
        <end position="344"/>
    </location>
</feature>
<evidence type="ECO:0000256" key="3">
    <source>
        <dbReference type="ARBA" id="ARBA00022679"/>
    </source>
</evidence>
<feature type="region of interest" description="Disordered" evidence="4">
    <location>
        <begin position="359"/>
        <end position="389"/>
    </location>
</feature>
<accession>A0ABN3WQY0</accession>
<gene>
    <name evidence="6" type="ORF">GCM10020221_20890</name>
</gene>
<evidence type="ECO:0000256" key="4">
    <source>
        <dbReference type="SAM" id="MobiDB-lite"/>
    </source>
</evidence>
<dbReference type="InterPro" id="IPR015422">
    <property type="entry name" value="PyrdxlP-dep_Trfase_small"/>
</dbReference>
<comment type="caution">
    <text evidence="6">The sequence shown here is derived from an EMBL/GenBank/DDBJ whole genome shotgun (WGS) entry which is preliminary data.</text>
</comment>
<organism evidence="6 7">
    <name type="scientific">Streptomyces thioluteus</name>
    <dbReference type="NCBI Taxonomy" id="66431"/>
    <lineage>
        <taxon>Bacteria</taxon>
        <taxon>Bacillati</taxon>
        <taxon>Actinomycetota</taxon>
        <taxon>Actinomycetes</taxon>
        <taxon>Kitasatosporales</taxon>
        <taxon>Streptomycetaceae</taxon>
        <taxon>Streptomyces</taxon>
    </lineage>
</organism>
<evidence type="ECO:0000256" key="1">
    <source>
        <dbReference type="ARBA" id="ARBA00001933"/>
    </source>
</evidence>
<feature type="compositionally biased region" description="Gly residues" evidence="4">
    <location>
        <begin position="512"/>
        <end position="524"/>
    </location>
</feature>
<dbReference type="NCBIfam" id="TIGR03539">
    <property type="entry name" value="DapC_actino"/>
    <property type="match status" value="1"/>
</dbReference>
<feature type="compositionally biased region" description="Low complexity" evidence="4">
    <location>
        <begin position="249"/>
        <end position="258"/>
    </location>
</feature>
<keyword evidence="3" id="KW-0808">Transferase</keyword>
<comment type="cofactor">
    <cofactor evidence="1">
        <name>pyridoxal 5'-phosphate</name>
        <dbReference type="ChEBI" id="CHEBI:597326"/>
    </cofactor>
</comment>
<feature type="region of interest" description="Disordered" evidence="4">
    <location>
        <begin position="249"/>
        <end position="285"/>
    </location>
</feature>